<protein>
    <submittedName>
        <fullName evidence="2">Bacteriophage Lambda NinG protein</fullName>
    </submittedName>
</protein>
<dbReference type="Proteomes" id="UP000254487">
    <property type="component" value="Unassembled WGS sequence"/>
</dbReference>
<feature type="compositionally biased region" description="Basic and acidic residues" evidence="1">
    <location>
        <begin position="1"/>
        <end position="32"/>
    </location>
</feature>
<organism evidence="2 3">
    <name type="scientific">Klebsiella pneumoniae subsp. ozaenae</name>
    <dbReference type="NCBI Taxonomy" id="574"/>
    <lineage>
        <taxon>Bacteria</taxon>
        <taxon>Pseudomonadati</taxon>
        <taxon>Pseudomonadota</taxon>
        <taxon>Gammaproteobacteria</taxon>
        <taxon>Enterobacterales</taxon>
        <taxon>Enterobacteriaceae</taxon>
        <taxon>Klebsiella/Raoultella group</taxon>
        <taxon>Klebsiella</taxon>
        <taxon>Klebsiella pneumoniae complex</taxon>
    </lineage>
</organism>
<dbReference type="Pfam" id="PF05766">
    <property type="entry name" value="NinG"/>
    <property type="match status" value="1"/>
</dbReference>
<dbReference type="AlphaFoldDB" id="A0A378ABX0"/>
<name>A0A378ABX0_KLEPO</name>
<gene>
    <name evidence="2" type="ORF">NCTC10313_05411</name>
</gene>
<dbReference type="EMBL" id="UGLW01000003">
    <property type="protein sequence ID" value="STV05255.1"/>
    <property type="molecule type" value="Genomic_DNA"/>
</dbReference>
<feature type="region of interest" description="Disordered" evidence="1">
    <location>
        <begin position="1"/>
        <end position="46"/>
    </location>
</feature>
<dbReference type="InterPro" id="IPR008713">
    <property type="entry name" value="Phage_lambda_NinG"/>
</dbReference>
<evidence type="ECO:0000313" key="2">
    <source>
        <dbReference type="EMBL" id="STV05255.1"/>
    </source>
</evidence>
<reference evidence="2 3" key="1">
    <citation type="submission" date="2018-06" db="EMBL/GenBank/DDBJ databases">
        <authorList>
            <consortium name="Pathogen Informatics"/>
            <person name="Doyle S."/>
        </authorList>
    </citation>
    <scope>NUCLEOTIDE SEQUENCE [LARGE SCALE GENOMIC DNA]</scope>
    <source>
        <strain evidence="2 3">NCTC10313</strain>
    </source>
</reference>
<evidence type="ECO:0000256" key="1">
    <source>
        <dbReference type="SAM" id="MobiDB-lite"/>
    </source>
</evidence>
<accession>A0A378ABX0</accession>
<sequence length="79" mass="9362">MRQRDRQKTDSKSPEAAKQKEAQRQRTEEKAGRQRRKARLAELRPNGYYKSQAQKAFNAYIRARDAGFAMHQLWRDQPA</sequence>
<proteinExistence type="predicted"/>
<evidence type="ECO:0000313" key="3">
    <source>
        <dbReference type="Proteomes" id="UP000254487"/>
    </source>
</evidence>